<reference evidence="4 5" key="1">
    <citation type="journal article" date="2014" name="Genome Announc.">
        <title>Draft Genome Sequence of the Sulfolobales Archaeon AZ1, Obtained through Metagenomic Analysis of a Mexican Hot Spring.</title>
        <authorList>
            <person name="Servin-Garciduenas L.E."/>
            <person name="Martinez-Romero E."/>
        </authorList>
    </citation>
    <scope>NUCLEOTIDE SEQUENCE [LARGE SCALE GENOMIC DNA]</scope>
    <source>
        <strain evidence="4">AZ1-illumnia</strain>
    </source>
</reference>
<dbReference type="SUPFAM" id="SSF52954">
    <property type="entry name" value="Class II aaRS ABD-related"/>
    <property type="match status" value="1"/>
</dbReference>
<sequence length="169" mass="19173">MLTRRIEIILTSSRDASARTRSFLNELEIIIPNSLKINRGRRSLDEVFSLAYRLGASSVLLVLTDKGNPSKLELYSISHNIVNLEYKLKIESLSLISDVKLKKAPRLPCIDKFECTELTGFLSSLNLLRFSKCRSFMDLLKQGSSCEIIFKDLKGEKLNPKMRLSICST</sequence>
<dbReference type="InterPro" id="IPR023548">
    <property type="entry name" value="Brix_dom_Rbsml_bgen_prot"/>
</dbReference>
<comment type="caution">
    <text evidence="4">The sequence shown here is derived from an EMBL/GenBank/DDBJ whole genome shotgun (WGS) entry which is preliminary data.</text>
</comment>
<accession>W7KM56</accession>
<proteinExistence type="inferred from homology"/>
<evidence type="ECO:0000256" key="1">
    <source>
        <dbReference type="ARBA" id="ARBA00022517"/>
    </source>
</evidence>
<name>W7KM56_9CREN</name>
<feature type="domain" description="Brix" evidence="3">
    <location>
        <begin position="6"/>
        <end position="169"/>
    </location>
</feature>
<dbReference type="GO" id="GO:0019843">
    <property type="term" value="F:rRNA binding"/>
    <property type="evidence" value="ECO:0007669"/>
    <property type="project" value="InterPro"/>
</dbReference>
<keyword evidence="5" id="KW-1185">Reference proteome</keyword>
<dbReference type="InterPro" id="IPR007109">
    <property type="entry name" value="Brix"/>
</dbReference>
<dbReference type="HAMAP" id="MF_00699">
    <property type="entry name" value="BriX"/>
    <property type="match status" value="1"/>
</dbReference>
<organism evidence="4 5">
    <name type="scientific">Candidatus Aramenus sulfurataquae</name>
    <dbReference type="NCBI Taxonomy" id="1326980"/>
    <lineage>
        <taxon>Archaea</taxon>
        <taxon>Thermoproteota</taxon>
        <taxon>Thermoprotei</taxon>
        <taxon>Sulfolobales</taxon>
        <taxon>Sulfolobaceae</taxon>
        <taxon>Candidatus Aramenus</taxon>
    </lineage>
</organism>
<dbReference type="SMART" id="SM00879">
    <property type="entry name" value="Brix"/>
    <property type="match status" value="1"/>
</dbReference>
<dbReference type="EMBL" id="ASRH01000004">
    <property type="protein sequence ID" value="EWG07298.1"/>
    <property type="molecule type" value="Genomic_DNA"/>
</dbReference>
<dbReference type="GO" id="GO:0006364">
    <property type="term" value="P:rRNA processing"/>
    <property type="evidence" value="ECO:0007669"/>
    <property type="project" value="InterPro"/>
</dbReference>
<dbReference type="PROSITE" id="PS50833">
    <property type="entry name" value="BRIX"/>
    <property type="match status" value="1"/>
</dbReference>
<gene>
    <name evidence="4" type="ORF">ASUL_04876</name>
</gene>
<dbReference type="AlphaFoldDB" id="W7KM56"/>
<evidence type="ECO:0000313" key="4">
    <source>
        <dbReference type="EMBL" id="EWG07298.1"/>
    </source>
</evidence>
<evidence type="ECO:0000256" key="2">
    <source>
        <dbReference type="HAMAP-Rule" id="MF_00699"/>
    </source>
</evidence>
<evidence type="ECO:0000259" key="3">
    <source>
        <dbReference type="PROSITE" id="PS50833"/>
    </source>
</evidence>
<keyword evidence="1 2" id="KW-0690">Ribosome biogenesis</keyword>
<evidence type="ECO:0000313" key="5">
    <source>
        <dbReference type="Proteomes" id="UP000054284"/>
    </source>
</evidence>
<comment type="function">
    <text evidence="2">Probably involved in the biogenesis of the ribosome.</text>
</comment>
<protein>
    <recommendedName>
        <fullName evidence="2">Probable Brix domain-containing ribosomal biogenesis protein</fullName>
    </recommendedName>
</protein>
<dbReference type="Gene3D" id="3.40.50.10480">
    <property type="entry name" value="Probable brix-domain ribosomal biogenesis protein"/>
    <property type="match status" value="1"/>
</dbReference>
<dbReference type="Proteomes" id="UP000054284">
    <property type="component" value="Unassembled WGS sequence"/>
</dbReference>